<dbReference type="PANTHER" id="PTHR34992">
    <property type="entry name" value="HYPHAL ANASTAMOSIS-7 PROTEIN"/>
    <property type="match status" value="1"/>
</dbReference>
<evidence type="ECO:0000256" key="5">
    <source>
        <dbReference type="ARBA" id="ARBA00023136"/>
    </source>
</evidence>
<evidence type="ECO:0000256" key="4">
    <source>
        <dbReference type="ARBA" id="ARBA00022729"/>
    </source>
</evidence>
<keyword evidence="2" id="KW-1003">Cell membrane</keyword>
<evidence type="ECO:0000313" key="11">
    <source>
        <dbReference type="Proteomes" id="UP001295740"/>
    </source>
</evidence>
<dbReference type="PANTHER" id="PTHR34992:SF2">
    <property type="entry name" value="COPPER ACQUISITION FACTOR BIM1-LIKE DOMAIN-CONTAINING PROTEIN"/>
    <property type="match status" value="1"/>
</dbReference>
<comment type="caution">
    <text evidence="10">The sequence shown here is derived from an EMBL/GenBank/DDBJ whole genome shotgun (WGS) entry which is preliminary data.</text>
</comment>
<evidence type="ECO:0000256" key="6">
    <source>
        <dbReference type="ARBA" id="ARBA00023180"/>
    </source>
</evidence>
<evidence type="ECO:0000256" key="2">
    <source>
        <dbReference type="ARBA" id="ARBA00022475"/>
    </source>
</evidence>
<dbReference type="EMBL" id="CAUWAG010000003">
    <property type="protein sequence ID" value="CAJ2500777.1"/>
    <property type="molecule type" value="Genomic_DNA"/>
</dbReference>
<accession>A0AAI8YDJ3</accession>
<dbReference type="GO" id="GO:0098552">
    <property type="term" value="C:side of membrane"/>
    <property type="evidence" value="ECO:0007669"/>
    <property type="project" value="UniProtKB-KW"/>
</dbReference>
<dbReference type="Proteomes" id="UP001295740">
    <property type="component" value="Unassembled WGS sequence"/>
</dbReference>
<keyword evidence="11" id="KW-1185">Reference proteome</keyword>
<evidence type="ECO:0000256" key="1">
    <source>
        <dbReference type="ARBA" id="ARBA00004609"/>
    </source>
</evidence>
<sequence length="212" mass="21723">MFAAVVFTLAAASMASAHFALDYPTWRADTLENTSYSQWEYPCGGVPYGVGNRTDWAIGGGSLSLDLHHPWSYLYVNLGLGENVTNFNVSLTPSLTNVTGNGTFCIPQLLIPVSISDGQSATIQVVTSGASGAAMYNCADITFRYDAQLLSGDDCTNSTGVSAAIVDQSPTTSQSASTPTPTGSAAGAVNTGGVALLGALSFAGASMMGLVL</sequence>
<dbReference type="CDD" id="cd21176">
    <property type="entry name" value="LPMO_auxiliary-like"/>
    <property type="match status" value="1"/>
</dbReference>
<keyword evidence="6" id="KW-0325">Glycoprotein</keyword>
<dbReference type="InterPro" id="IPR046530">
    <property type="entry name" value="BIM1-like_dom"/>
</dbReference>
<reference evidence="10" key="1">
    <citation type="submission" date="2023-10" db="EMBL/GenBank/DDBJ databases">
        <authorList>
            <person name="Hackl T."/>
        </authorList>
    </citation>
    <scope>NUCLEOTIDE SEQUENCE</scope>
</reference>
<dbReference type="GO" id="GO:0005886">
    <property type="term" value="C:plasma membrane"/>
    <property type="evidence" value="ECO:0007669"/>
    <property type="project" value="UniProtKB-SubCell"/>
</dbReference>
<keyword evidence="3" id="KW-0336">GPI-anchor</keyword>
<gene>
    <name evidence="10" type="ORF">KHLLAP_LOCUS1245</name>
</gene>
<comment type="subcellular location">
    <subcellularLocation>
        <location evidence="1">Cell membrane</location>
        <topology evidence="1">Lipid-anchor</topology>
        <topology evidence="1">GPI-anchor</topology>
    </subcellularLocation>
</comment>
<evidence type="ECO:0000259" key="9">
    <source>
        <dbReference type="Pfam" id="PF20238"/>
    </source>
</evidence>
<evidence type="ECO:0000313" key="10">
    <source>
        <dbReference type="EMBL" id="CAJ2500777.1"/>
    </source>
</evidence>
<feature type="chain" id="PRO_5042557760" evidence="8">
    <location>
        <begin position="18"/>
        <end position="212"/>
    </location>
</feature>
<keyword evidence="4 8" id="KW-0732">Signal</keyword>
<organism evidence="10 11">
    <name type="scientific">Anthostomella pinea</name>
    <dbReference type="NCBI Taxonomy" id="933095"/>
    <lineage>
        <taxon>Eukaryota</taxon>
        <taxon>Fungi</taxon>
        <taxon>Dikarya</taxon>
        <taxon>Ascomycota</taxon>
        <taxon>Pezizomycotina</taxon>
        <taxon>Sordariomycetes</taxon>
        <taxon>Xylariomycetidae</taxon>
        <taxon>Xylariales</taxon>
        <taxon>Xylariaceae</taxon>
        <taxon>Anthostomella</taxon>
    </lineage>
</organism>
<keyword evidence="7" id="KW-0449">Lipoprotein</keyword>
<proteinExistence type="predicted"/>
<dbReference type="InterPro" id="IPR046936">
    <property type="entry name" value="BIM1-like"/>
</dbReference>
<dbReference type="Pfam" id="PF20238">
    <property type="entry name" value="BIM1-like_dom"/>
    <property type="match status" value="1"/>
</dbReference>
<evidence type="ECO:0000256" key="3">
    <source>
        <dbReference type="ARBA" id="ARBA00022622"/>
    </source>
</evidence>
<protein>
    <submittedName>
        <fullName evidence="10">Uu.00g036300.m01.CDS01</fullName>
    </submittedName>
</protein>
<keyword evidence="5" id="KW-0472">Membrane</keyword>
<dbReference type="AlphaFoldDB" id="A0AAI8YDJ3"/>
<feature type="signal peptide" evidence="8">
    <location>
        <begin position="1"/>
        <end position="17"/>
    </location>
</feature>
<evidence type="ECO:0000256" key="7">
    <source>
        <dbReference type="ARBA" id="ARBA00023288"/>
    </source>
</evidence>
<feature type="domain" description="Copper acquisition factor BIM1-like" evidence="9">
    <location>
        <begin position="16"/>
        <end position="160"/>
    </location>
</feature>
<name>A0AAI8YDJ3_9PEZI</name>
<evidence type="ECO:0000256" key="8">
    <source>
        <dbReference type="SAM" id="SignalP"/>
    </source>
</evidence>